<keyword evidence="4" id="KW-1185">Reference proteome</keyword>
<dbReference type="Pfam" id="PF13602">
    <property type="entry name" value="ADH_zinc_N_2"/>
    <property type="match status" value="1"/>
</dbReference>
<dbReference type="Proteomes" id="UP000428325">
    <property type="component" value="Chromosome"/>
</dbReference>
<accession>A0A6B9F5F4</accession>
<dbReference type="SUPFAM" id="SSF50129">
    <property type="entry name" value="GroES-like"/>
    <property type="match status" value="1"/>
</dbReference>
<dbReference type="GO" id="GO:0030554">
    <property type="term" value="F:adenyl nucleotide binding"/>
    <property type="evidence" value="ECO:0007669"/>
    <property type="project" value="UniProtKB-ARBA"/>
</dbReference>
<evidence type="ECO:0000313" key="3">
    <source>
        <dbReference type="EMBL" id="QGX93601.1"/>
    </source>
</evidence>
<dbReference type="EMBL" id="CP034345">
    <property type="protein sequence ID" value="QGX93601.1"/>
    <property type="molecule type" value="Genomic_DNA"/>
</dbReference>
<organism evidence="3 4">
    <name type="scientific">Haloplanus rallus</name>
    <dbReference type="NCBI Taxonomy" id="1816183"/>
    <lineage>
        <taxon>Archaea</taxon>
        <taxon>Methanobacteriati</taxon>
        <taxon>Methanobacteriota</taxon>
        <taxon>Stenosarchaea group</taxon>
        <taxon>Halobacteria</taxon>
        <taxon>Halobacteriales</taxon>
        <taxon>Haloferacaceae</taxon>
        <taxon>Haloplanus</taxon>
    </lineage>
</organism>
<feature type="domain" description="Enoyl reductase (ER)" evidence="2">
    <location>
        <begin position="10"/>
        <end position="333"/>
    </location>
</feature>
<dbReference type="RefSeq" id="WP_157687843.1">
    <property type="nucleotide sequence ID" value="NZ_CP034345.1"/>
</dbReference>
<protein>
    <submittedName>
        <fullName evidence="3">NADPH:quinone reductase</fullName>
    </submittedName>
</protein>
<evidence type="ECO:0000256" key="1">
    <source>
        <dbReference type="ARBA" id="ARBA00022857"/>
    </source>
</evidence>
<dbReference type="GeneID" id="99244567"/>
<evidence type="ECO:0000313" key="4">
    <source>
        <dbReference type="Proteomes" id="UP000428325"/>
    </source>
</evidence>
<gene>
    <name evidence="3" type="ORF">EI982_01710</name>
</gene>
<dbReference type="GO" id="GO:0043168">
    <property type="term" value="F:anion binding"/>
    <property type="evidence" value="ECO:0007669"/>
    <property type="project" value="UniProtKB-ARBA"/>
</dbReference>
<dbReference type="InterPro" id="IPR036291">
    <property type="entry name" value="NAD(P)-bd_dom_sf"/>
</dbReference>
<dbReference type="CDD" id="cd08253">
    <property type="entry name" value="zeta_crystallin"/>
    <property type="match status" value="1"/>
</dbReference>
<dbReference type="AlphaFoldDB" id="A0A6B9F5F4"/>
<dbReference type="PANTHER" id="PTHR44154:SF1">
    <property type="entry name" value="QUINONE OXIDOREDUCTASE"/>
    <property type="match status" value="1"/>
</dbReference>
<dbReference type="InterPro" id="IPR051603">
    <property type="entry name" value="Zinc-ADH_QOR/CCCR"/>
</dbReference>
<dbReference type="InterPro" id="IPR020843">
    <property type="entry name" value="ER"/>
</dbReference>
<dbReference type="Gene3D" id="3.40.50.720">
    <property type="entry name" value="NAD(P)-binding Rossmann-like Domain"/>
    <property type="match status" value="1"/>
</dbReference>
<evidence type="ECO:0000259" key="2">
    <source>
        <dbReference type="SMART" id="SM00829"/>
    </source>
</evidence>
<dbReference type="SUPFAM" id="SSF51735">
    <property type="entry name" value="NAD(P)-binding Rossmann-fold domains"/>
    <property type="match status" value="1"/>
</dbReference>
<dbReference type="GO" id="GO:0044281">
    <property type="term" value="P:small molecule metabolic process"/>
    <property type="evidence" value="ECO:0007669"/>
    <property type="project" value="UniProtKB-ARBA"/>
</dbReference>
<dbReference type="GO" id="GO:0016616">
    <property type="term" value="F:oxidoreductase activity, acting on the CH-OH group of donors, NAD or NADP as acceptor"/>
    <property type="evidence" value="ECO:0007669"/>
    <property type="project" value="UniProtKB-ARBA"/>
</dbReference>
<sequence>MRAVRYHEYGGPEVLRVDEVDRPEPAADEVLIEVAAAGVNPVDTYFREGGYEPFTLPMVTGVDAAGEAVSVGPDVVGIDAGDSEEPRSSGSRLEAGDAVVATGLNKDHYGTCAEYVAVPSDRVVELPAGADPVAAGGAGVAAVTAWRALIDHAGLEPAETALIHGGSGGVGHAAVQLAATTGARVVTTAAPEYHDRLEALGADAVLDYARDDLREAVEEASAGGPDVILDHRLDDYLQFDADVAAHDARIVGIGENDPAVGFTNDGAARGKDLTFQFMSMYNTPDLSRPLERVATLLGEGELDIQVARTYDLDDVAQAQRDVMSESFLGKLVVTP</sequence>
<dbReference type="KEGG" id="hra:EI982_01710"/>
<keyword evidence="1" id="KW-0521">NADP</keyword>
<dbReference type="SMART" id="SM00829">
    <property type="entry name" value="PKS_ER"/>
    <property type="match status" value="1"/>
</dbReference>
<proteinExistence type="predicted"/>
<dbReference type="OrthoDB" id="146629at2157"/>
<dbReference type="PANTHER" id="PTHR44154">
    <property type="entry name" value="QUINONE OXIDOREDUCTASE"/>
    <property type="match status" value="1"/>
</dbReference>
<name>A0A6B9F5F4_9EURY</name>
<dbReference type="InterPro" id="IPR011032">
    <property type="entry name" value="GroES-like_sf"/>
</dbReference>
<dbReference type="Pfam" id="PF08240">
    <property type="entry name" value="ADH_N"/>
    <property type="match status" value="1"/>
</dbReference>
<dbReference type="Gene3D" id="3.90.180.10">
    <property type="entry name" value="Medium-chain alcohol dehydrogenases, catalytic domain"/>
    <property type="match status" value="1"/>
</dbReference>
<dbReference type="InterPro" id="IPR013154">
    <property type="entry name" value="ADH-like_N"/>
</dbReference>
<reference evidence="3 4" key="1">
    <citation type="submission" date="2018-12" db="EMBL/GenBank/DDBJ databases">
        <title>Complete genome sequence of Haloplanus rallus MBLA0036.</title>
        <authorList>
            <person name="Nam Y.-d."/>
            <person name="Kang J."/>
            <person name="Chung W.-H."/>
            <person name="Park Y.S."/>
        </authorList>
    </citation>
    <scope>NUCLEOTIDE SEQUENCE [LARGE SCALE GENOMIC DNA]</scope>
    <source>
        <strain evidence="3 4">MBLA0036</strain>
    </source>
</reference>